<dbReference type="PANTHER" id="PTHR37542:SF1">
    <property type="entry name" value="PRION-INHIBITION AND PROPAGATION HELO DOMAIN-CONTAINING PROTEIN"/>
    <property type="match status" value="1"/>
</dbReference>
<feature type="signal peptide" evidence="2">
    <location>
        <begin position="1"/>
        <end position="24"/>
    </location>
</feature>
<dbReference type="SUPFAM" id="SSF56112">
    <property type="entry name" value="Protein kinase-like (PK-like)"/>
    <property type="match status" value="1"/>
</dbReference>
<organism evidence="4">
    <name type="scientific">Mytilinidion resinicola</name>
    <dbReference type="NCBI Taxonomy" id="574789"/>
    <lineage>
        <taxon>Eukaryota</taxon>
        <taxon>Fungi</taxon>
        <taxon>Dikarya</taxon>
        <taxon>Ascomycota</taxon>
        <taxon>Pezizomycotina</taxon>
        <taxon>Dothideomycetes</taxon>
        <taxon>Pleosporomycetidae</taxon>
        <taxon>Mytilinidiales</taxon>
        <taxon>Mytilinidiaceae</taxon>
        <taxon>Mytilinidion</taxon>
    </lineage>
</organism>
<dbReference type="InterPro" id="IPR029498">
    <property type="entry name" value="HeLo_dom"/>
</dbReference>
<dbReference type="GeneID" id="54468595"/>
<feature type="chain" id="PRO_5044629427" description="Protein kinase domain-containing protein" evidence="2">
    <location>
        <begin position="25"/>
        <end position="661"/>
    </location>
</feature>
<dbReference type="Gene3D" id="1.10.510.10">
    <property type="entry name" value="Transferase(Phosphotransferase) domain 1"/>
    <property type="match status" value="1"/>
</dbReference>
<dbReference type="Pfam" id="PF14479">
    <property type="entry name" value="HeLo"/>
    <property type="match status" value="1"/>
</dbReference>
<dbReference type="InterPro" id="IPR000719">
    <property type="entry name" value="Prot_kinase_dom"/>
</dbReference>
<dbReference type="GO" id="GO:0004672">
    <property type="term" value="F:protein kinase activity"/>
    <property type="evidence" value="ECO:0007669"/>
    <property type="project" value="InterPro"/>
</dbReference>
<name>A0A6A6YYG9_9PEZI</name>
<dbReference type="GO" id="GO:0005524">
    <property type="term" value="F:ATP binding"/>
    <property type="evidence" value="ECO:0007669"/>
    <property type="project" value="InterPro"/>
</dbReference>
<keyword evidence="5" id="KW-1185">Reference proteome</keyword>
<protein>
    <recommendedName>
        <fullName evidence="3">Protein kinase domain-containing protein</fullName>
    </recommendedName>
</protein>
<evidence type="ECO:0000256" key="2">
    <source>
        <dbReference type="SAM" id="SignalP"/>
    </source>
</evidence>
<sequence>MAEAGLLLSVASLTFQVFSGCVQGYQLITDAKNMPKEFQYLRVRLKTEQYRLLDWAHVVQLDEQDDRLLISNASKGTLLDVLDQQNKLLQAFGKVDEKYKRLRKPLLTDAEELTGEFPNPPPYTPETSPSEPTSPNGIPGISRADTNFQSRFPQSEILMKKALSWASQTRTYPKRLAWASWDKTKVEQLILKLTAFNDFMREMLNTSQLQSLAVKQTRTEFQIMQLNGKMEQLVQIFESALSLKGSRSRPPTDPLRAFLQARGLADKEEELAAEPIMHNLALLAQIKALNSAIDSGTLTDEFTKDLGLGHTASEIRSVELDIKNIKFIGPEPEEHGESQRVEAFYQLPSQKRRQVWIEWKSYDPHTFNSGPDDKVHERVKALAALLKENNRTDQFRAPHCLGYFRDIDPEGEDHCRFGLVFEKPAGVHQSTRPISLLELLRDTAPDAEMPSLTDRIALARRISECIERLHAVNWLHKGLRSSNILFFSDTGARDVDFNLPYLSGFDYSRPAQNEDMTEKPPENAASDLYRHPRVQGSGNRETASAGGFKKSYDLYSLGVILLEIAYWRPIDEVLKIPNLHEARPSTTIKVRGRLLDEKEGYLRHVRSHLGNTMHAVVKSCLEGPLAFGLKDGDDEKMEEVGAELQRQFYEKVVKELGEMNV</sequence>
<dbReference type="EMBL" id="MU003695">
    <property type="protein sequence ID" value="KAF2813871.1"/>
    <property type="molecule type" value="Genomic_DNA"/>
</dbReference>
<dbReference type="InterPro" id="IPR038305">
    <property type="entry name" value="HeLo_sf"/>
</dbReference>
<evidence type="ECO:0000313" key="4">
    <source>
        <dbReference type="EMBL" id="KAF2813871.1"/>
    </source>
</evidence>
<evidence type="ECO:0000313" key="6">
    <source>
        <dbReference type="RefSeq" id="XP_033580835.1"/>
    </source>
</evidence>
<keyword evidence="2" id="KW-0732">Signal</keyword>
<gene>
    <name evidence="4 6" type="ORF">BDZ99DRAFT_567590</name>
</gene>
<feature type="domain" description="Protein kinase" evidence="3">
    <location>
        <begin position="300"/>
        <end position="649"/>
    </location>
</feature>
<dbReference type="RefSeq" id="XP_033580835.1">
    <property type="nucleotide sequence ID" value="XM_033727702.1"/>
</dbReference>
<feature type="compositionally biased region" description="Low complexity" evidence="1">
    <location>
        <begin position="125"/>
        <end position="136"/>
    </location>
</feature>
<dbReference type="Gene3D" id="1.20.120.1020">
    <property type="entry name" value="Prion-inhibition and propagation, HeLo domain"/>
    <property type="match status" value="1"/>
</dbReference>
<dbReference type="Pfam" id="PF24476">
    <property type="entry name" value="DUF7580"/>
    <property type="match status" value="1"/>
</dbReference>
<feature type="region of interest" description="Disordered" evidence="1">
    <location>
        <begin position="510"/>
        <end position="544"/>
    </location>
</feature>
<dbReference type="InterPro" id="IPR056002">
    <property type="entry name" value="DUF7580"/>
</dbReference>
<evidence type="ECO:0000256" key="1">
    <source>
        <dbReference type="SAM" id="MobiDB-lite"/>
    </source>
</evidence>
<dbReference type="InterPro" id="IPR011009">
    <property type="entry name" value="Kinase-like_dom_sf"/>
</dbReference>
<feature type="region of interest" description="Disordered" evidence="1">
    <location>
        <begin position="110"/>
        <end position="145"/>
    </location>
</feature>
<dbReference type="OrthoDB" id="1911848at2759"/>
<reference evidence="6" key="2">
    <citation type="submission" date="2020-04" db="EMBL/GenBank/DDBJ databases">
        <authorList>
            <consortium name="NCBI Genome Project"/>
        </authorList>
    </citation>
    <scope>NUCLEOTIDE SEQUENCE</scope>
    <source>
        <strain evidence="6">CBS 304.34</strain>
    </source>
</reference>
<dbReference type="PANTHER" id="PTHR37542">
    <property type="entry name" value="HELO DOMAIN-CONTAINING PROTEIN-RELATED"/>
    <property type="match status" value="1"/>
</dbReference>
<dbReference type="Proteomes" id="UP000504636">
    <property type="component" value="Unplaced"/>
</dbReference>
<dbReference type="AlphaFoldDB" id="A0A6A6YYG9"/>
<dbReference type="PROSITE" id="PS50011">
    <property type="entry name" value="PROTEIN_KINASE_DOM"/>
    <property type="match status" value="1"/>
</dbReference>
<reference evidence="6" key="3">
    <citation type="submission" date="2025-04" db="UniProtKB">
        <authorList>
            <consortium name="RefSeq"/>
        </authorList>
    </citation>
    <scope>IDENTIFICATION</scope>
    <source>
        <strain evidence="6">CBS 304.34</strain>
    </source>
</reference>
<accession>A0A6A6YYG9</accession>
<reference evidence="4 6" key="1">
    <citation type="journal article" date="2020" name="Stud. Mycol.">
        <title>101 Dothideomycetes genomes: a test case for predicting lifestyles and emergence of pathogens.</title>
        <authorList>
            <person name="Haridas S."/>
            <person name="Albert R."/>
            <person name="Binder M."/>
            <person name="Bloem J."/>
            <person name="Labutti K."/>
            <person name="Salamov A."/>
            <person name="Andreopoulos B."/>
            <person name="Baker S."/>
            <person name="Barry K."/>
            <person name="Bills G."/>
            <person name="Bluhm B."/>
            <person name="Cannon C."/>
            <person name="Castanera R."/>
            <person name="Culley D."/>
            <person name="Daum C."/>
            <person name="Ezra D."/>
            <person name="Gonzalez J."/>
            <person name="Henrissat B."/>
            <person name="Kuo A."/>
            <person name="Liang C."/>
            <person name="Lipzen A."/>
            <person name="Lutzoni F."/>
            <person name="Magnuson J."/>
            <person name="Mondo S."/>
            <person name="Nolan M."/>
            <person name="Ohm R."/>
            <person name="Pangilinan J."/>
            <person name="Park H.-J."/>
            <person name="Ramirez L."/>
            <person name="Alfaro M."/>
            <person name="Sun H."/>
            <person name="Tritt A."/>
            <person name="Yoshinaga Y."/>
            <person name="Zwiers L.-H."/>
            <person name="Turgeon B."/>
            <person name="Goodwin S."/>
            <person name="Spatafora J."/>
            <person name="Crous P."/>
            <person name="Grigoriev I."/>
        </authorList>
    </citation>
    <scope>NUCLEOTIDE SEQUENCE</scope>
    <source>
        <strain evidence="4 6">CBS 304.34</strain>
    </source>
</reference>
<evidence type="ECO:0000313" key="5">
    <source>
        <dbReference type="Proteomes" id="UP000504636"/>
    </source>
</evidence>
<evidence type="ECO:0000259" key="3">
    <source>
        <dbReference type="PROSITE" id="PS50011"/>
    </source>
</evidence>
<proteinExistence type="predicted"/>